<reference evidence="1" key="1">
    <citation type="submission" date="2013-05" db="EMBL/GenBank/DDBJ databases">
        <authorList>
            <person name="Harkins D.M."/>
            <person name="Durkin A.S."/>
            <person name="Brinkac L.M."/>
            <person name="Haft D.H."/>
            <person name="Selengut J.D."/>
            <person name="Sanka R."/>
            <person name="DePew J."/>
            <person name="Purushe J."/>
            <person name="Hartskeerl R.A."/>
            <person name="Ahmed A."/>
            <person name="van der Linden H."/>
            <person name="Goris M.G.A."/>
            <person name="Vinetz J.M."/>
            <person name="Sutton G.G."/>
            <person name="Nierman W.C."/>
            <person name="Fouts D.E."/>
        </authorList>
    </citation>
    <scope>NUCLEOTIDE SEQUENCE [LARGE SCALE GENOMIC DNA]</scope>
    <source>
        <strain evidence="1">5399</strain>
    </source>
</reference>
<evidence type="ECO:0000313" key="1">
    <source>
        <dbReference type="EMBL" id="EQA45987.1"/>
    </source>
</evidence>
<evidence type="ECO:0000313" key="2">
    <source>
        <dbReference type="Proteomes" id="UP000015454"/>
    </source>
</evidence>
<dbReference type="Proteomes" id="UP000015454">
    <property type="component" value="Unassembled WGS sequence"/>
</dbReference>
<keyword evidence="2" id="KW-1185">Reference proteome</keyword>
<sequence>MERSAIFMGPPNLKSFLRLRKISNDSRVYFGVLSFFGKNYRGRFGILKLF</sequence>
<comment type="caution">
    <text evidence="1">The sequence shown here is derived from an EMBL/GenBank/DDBJ whole genome shotgun (WGS) entry which is preliminary data.</text>
</comment>
<accession>T0FEF5</accession>
<gene>
    <name evidence="1" type="ORF">LEP1GSC050_2921</name>
</gene>
<organism evidence="1 2">
    <name type="scientific">Leptospira broomii serovar Hurstbridge str. 5399</name>
    <dbReference type="NCBI Taxonomy" id="1049789"/>
    <lineage>
        <taxon>Bacteria</taxon>
        <taxon>Pseudomonadati</taxon>
        <taxon>Spirochaetota</taxon>
        <taxon>Spirochaetia</taxon>
        <taxon>Leptospirales</taxon>
        <taxon>Leptospiraceae</taxon>
        <taxon>Leptospira</taxon>
    </lineage>
</organism>
<proteinExistence type="predicted"/>
<dbReference type="EMBL" id="AHMO02000008">
    <property type="protein sequence ID" value="EQA45987.1"/>
    <property type="molecule type" value="Genomic_DNA"/>
</dbReference>
<name>T0FEF5_9LEPT</name>
<dbReference type="AlphaFoldDB" id="T0FEF5"/>
<protein>
    <submittedName>
        <fullName evidence="1">Uncharacterized protein</fullName>
    </submittedName>
</protein>